<feature type="compositionally biased region" description="Gly residues" evidence="5">
    <location>
        <begin position="880"/>
        <end position="902"/>
    </location>
</feature>
<comment type="subcellular location">
    <subcellularLocation>
        <location evidence="1">Membrane</location>
        <topology evidence="1">Multi-pass membrane protein</topology>
    </subcellularLocation>
</comment>
<protein>
    <recommendedName>
        <fullName evidence="7">SLC12A transporter C-terminal domain-containing protein</fullName>
    </recommendedName>
</protein>
<feature type="transmembrane region" description="Helical" evidence="6">
    <location>
        <begin position="10"/>
        <end position="29"/>
    </location>
</feature>
<keyword evidence="9" id="KW-1185">Reference proteome</keyword>
<feature type="compositionally biased region" description="Gly residues" evidence="5">
    <location>
        <begin position="852"/>
        <end position="863"/>
    </location>
</feature>
<feature type="transmembrane region" description="Helical" evidence="6">
    <location>
        <begin position="35"/>
        <end position="55"/>
    </location>
</feature>
<comment type="caution">
    <text evidence="8">The sequence shown here is derived from an EMBL/GenBank/DDBJ whole genome shotgun (WGS) entry which is preliminary data.</text>
</comment>
<dbReference type="GO" id="GO:1990573">
    <property type="term" value="P:potassium ion import across plasma membrane"/>
    <property type="evidence" value="ECO:0007669"/>
    <property type="project" value="TreeGrafter"/>
</dbReference>
<feature type="region of interest" description="Disordered" evidence="5">
    <location>
        <begin position="533"/>
        <end position="578"/>
    </location>
</feature>
<feature type="compositionally biased region" description="Gly residues" evidence="5">
    <location>
        <begin position="1047"/>
        <end position="1059"/>
    </location>
</feature>
<feature type="region of interest" description="Disordered" evidence="5">
    <location>
        <begin position="1231"/>
        <end position="1258"/>
    </location>
</feature>
<evidence type="ECO:0000256" key="5">
    <source>
        <dbReference type="SAM" id="MobiDB-lite"/>
    </source>
</evidence>
<feature type="compositionally biased region" description="Low complexity" evidence="5">
    <location>
        <begin position="1138"/>
        <end position="1157"/>
    </location>
</feature>
<dbReference type="GO" id="GO:0055078">
    <property type="term" value="P:sodium ion homeostasis"/>
    <property type="evidence" value="ECO:0007669"/>
    <property type="project" value="TreeGrafter"/>
</dbReference>
<dbReference type="GO" id="GO:0055075">
    <property type="term" value="P:potassium ion homeostasis"/>
    <property type="evidence" value="ECO:0007669"/>
    <property type="project" value="TreeGrafter"/>
</dbReference>
<feature type="compositionally biased region" description="Low complexity" evidence="5">
    <location>
        <begin position="625"/>
        <end position="642"/>
    </location>
</feature>
<dbReference type="PANTHER" id="PTHR11827:SF7">
    <property type="entry name" value="SOLUTE CARRIER FAMILY 12 PROTEIN B0303.11"/>
    <property type="match status" value="1"/>
</dbReference>
<feature type="compositionally biased region" description="Polar residues" evidence="5">
    <location>
        <begin position="1246"/>
        <end position="1255"/>
    </location>
</feature>
<dbReference type="GO" id="GO:0016020">
    <property type="term" value="C:membrane"/>
    <property type="evidence" value="ECO:0007669"/>
    <property type="project" value="UniProtKB-SubCell"/>
</dbReference>
<organism evidence="8 9">
    <name type="scientific">Mesorhabditis spiculigera</name>
    <dbReference type="NCBI Taxonomy" id="96644"/>
    <lineage>
        <taxon>Eukaryota</taxon>
        <taxon>Metazoa</taxon>
        <taxon>Ecdysozoa</taxon>
        <taxon>Nematoda</taxon>
        <taxon>Chromadorea</taxon>
        <taxon>Rhabditida</taxon>
        <taxon>Rhabditina</taxon>
        <taxon>Rhabditomorpha</taxon>
        <taxon>Rhabditoidea</taxon>
        <taxon>Rhabditidae</taxon>
        <taxon>Mesorhabditinae</taxon>
        <taxon>Mesorhabditis</taxon>
    </lineage>
</organism>
<feature type="compositionally biased region" description="Polar residues" evidence="5">
    <location>
        <begin position="958"/>
        <end position="971"/>
    </location>
</feature>
<evidence type="ECO:0000256" key="1">
    <source>
        <dbReference type="ARBA" id="ARBA00004141"/>
    </source>
</evidence>
<feature type="compositionally biased region" description="Low complexity" evidence="5">
    <location>
        <begin position="1006"/>
        <end position="1020"/>
    </location>
</feature>
<evidence type="ECO:0000256" key="4">
    <source>
        <dbReference type="ARBA" id="ARBA00023136"/>
    </source>
</evidence>
<accession>A0AA36D220</accession>
<name>A0AA36D220_9BILA</name>
<keyword evidence="3 6" id="KW-1133">Transmembrane helix</keyword>
<dbReference type="PANTHER" id="PTHR11827">
    <property type="entry name" value="SOLUTE CARRIER FAMILY 12, CATION COTRANSPORTERS"/>
    <property type="match status" value="1"/>
</dbReference>
<feature type="compositionally biased region" description="Polar residues" evidence="5">
    <location>
        <begin position="836"/>
        <end position="848"/>
    </location>
</feature>
<evidence type="ECO:0000256" key="6">
    <source>
        <dbReference type="SAM" id="Phobius"/>
    </source>
</evidence>
<feature type="compositionally biased region" description="Gly residues" evidence="5">
    <location>
        <begin position="937"/>
        <end position="947"/>
    </location>
</feature>
<feature type="compositionally biased region" description="Low complexity" evidence="5">
    <location>
        <begin position="1201"/>
        <end position="1214"/>
    </location>
</feature>
<proteinExistence type="predicted"/>
<feature type="compositionally biased region" description="Low complexity" evidence="5">
    <location>
        <begin position="903"/>
        <end position="936"/>
    </location>
</feature>
<feature type="compositionally biased region" description="Polar residues" evidence="5">
    <location>
        <begin position="558"/>
        <end position="568"/>
    </location>
</feature>
<evidence type="ECO:0000256" key="3">
    <source>
        <dbReference type="ARBA" id="ARBA00022989"/>
    </source>
</evidence>
<dbReference type="InterPro" id="IPR004842">
    <property type="entry name" value="SLC12A_fam"/>
</dbReference>
<dbReference type="GO" id="GO:0055064">
    <property type="term" value="P:chloride ion homeostasis"/>
    <property type="evidence" value="ECO:0007669"/>
    <property type="project" value="TreeGrafter"/>
</dbReference>
<feature type="compositionally biased region" description="Gly residues" evidence="5">
    <location>
        <begin position="810"/>
        <end position="821"/>
    </location>
</feature>
<gene>
    <name evidence="8" type="ORF">MSPICULIGERA_LOCUS16763</name>
</gene>
<dbReference type="GO" id="GO:0006884">
    <property type="term" value="P:cell volume homeostasis"/>
    <property type="evidence" value="ECO:0007669"/>
    <property type="project" value="TreeGrafter"/>
</dbReference>
<dbReference type="GO" id="GO:0008511">
    <property type="term" value="F:sodium:potassium:chloride symporter activity"/>
    <property type="evidence" value="ECO:0007669"/>
    <property type="project" value="TreeGrafter"/>
</dbReference>
<dbReference type="EMBL" id="CATQJA010002654">
    <property type="protein sequence ID" value="CAJ0578514.1"/>
    <property type="molecule type" value="Genomic_DNA"/>
</dbReference>
<dbReference type="InterPro" id="IPR018491">
    <property type="entry name" value="SLC12_C"/>
</dbReference>
<dbReference type="Pfam" id="PF03522">
    <property type="entry name" value="SLC12"/>
    <property type="match status" value="1"/>
</dbReference>
<dbReference type="Proteomes" id="UP001177023">
    <property type="component" value="Unassembled WGS sequence"/>
</dbReference>
<sequence>MLKASSKSRLWLICMLIAVFGALGIAIALTLFAGLVAGIGIAVIIALLALAYFAAIKRERGDTVQPQRISATRSTGPSSEASSRYDKALDLIINGDNDQYRPQILVLTGNPAARPGLVDLAANFTRSSLLLCGYILQEPVNNRIFNKEEKIDRHFKKWMAKREVKGELVTVASDTMAMGTSIFMQTVGIGLLKPNILMMGFKTNWAKKAKEGMNEIIDYYKTIEVALSKNVALVIFRNSCCGLDHTESMRKFQINLHDLDIDNIANKNDLTITANAGKILRKEMAQDELSSEPLPRASGSSVARFKTSTVNTEAQMFVNELRKFRYPVRSGVIDVWWLQDNGGMAMFLPYLLTQEGSYLEGAKIRVFISSQKCNDPKLQTMLTKLRKYGLHTDDLHVLSTFDEMPAKEIQEDFASKIQYLNNDLVSPGQGYTSNRELKSMEERTMKYLRIAELLRENSGTADMIVVTLPQTRAEEVSPTLLMAWLDVISDRLPPVLLDRPLNHEPKVMALRNPEAHMKSSGYMGVPDAETGNYKGAITKGGKHQPDRRTFGSYGSIDSPKSSAGTRSGANGKRSMGSGYKATGNLYSSGGGGANQEYSDGYGSDGQDSYSGGSQSAYGGDEDRYSSSSSSAPTASNSYPSSSGMRPQPAEYGSSSNYGAPPPNAGYPSNQNSGYYGSSSGYGQPGYGVQQPAPGQYGTYSSYTVPPQPAYPQQPHTNSYQAGYETGYPSAPQENIYQTAQPSYPGNYGAPSAPSSYGPSGYGQSGGYVAPAQPAPTTDYNSGPSSGYGTYSSYSGSPQGGSSSGISDYGQNGGGYGNGGGYESSSQGYQNMGGSGNSDYGASSNYGSSDSGYEGGASNGGYGSDGSAPSAPANSYSGYSRGSGNGDSGAYSGGGGDSNGGAGAYSSYSGAGNSGPNNNNENMESYGSSNNNNDNYGSSGGNYQGGGDNTYSTGGAYGSESNQDNQGYSSYSKMVPPFESASSGGSYGNEDQDGRNNYGSSQGGGNQNSFSGSQSYGSSSSTQPDYSNYQGGGNEQPTSNYGSSSQGGDYGNYGNGGDQGGFNSYGNSDNYQSGAQKPSPSTYNSYAGSTQDNQGYNNNNNNNMGESYGSGGAVYGGDNGNYGPDDGQGGAVYGGQGGSAPVDYGNYNGYSGYSGQSSPTTSNSYGGGNQEQDNWDGGNNYPNEVGVDIDVDFNGQGGGGAYSPSAYSSYGGQPSDTIGGYHGGYDRVGYGTIKRKTKGRPRMRSPTAKNATTPSYGQFDGYRKKATATVLKKN</sequence>
<feature type="compositionally biased region" description="Polar residues" evidence="5">
    <location>
        <begin position="731"/>
        <end position="743"/>
    </location>
</feature>
<feature type="domain" description="SLC12A transporter C-terminal" evidence="7">
    <location>
        <begin position="114"/>
        <end position="499"/>
    </location>
</feature>
<feature type="compositionally biased region" description="Low complexity" evidence="5">
    <location>
        <begin position="747"/>
        <end position="758"/>
    </location>
</feature>
<keyword evidence="4 6" id="KW-0472">Membrane</keyword>
<evidence type="ECO:0000313" key="8">
    <source>
        <dbReference type="EMBL" id="CAJ0578514.1"/>
    </source>
</evidence>
<feature type="non-terminal residue" evidence="8">
    <location>
        <position position="1273"/>
    </location>
</feature>
<feature type="region of interest" description="Disordered" evidence="5">
    <location>
        <begin position="595"/>
        <end position="1217"/>
    </location>
</feature>
<keyword evidence="2 6" id="KW-0812">Transmembrane</keyword>
<feature type="compositionally biased region" description="Low complexity" evidence="5">
    <location>
        <begin position="781"/>
        <end position="796"/>
    </location>
</feature>
<feature type="compositionally biased region" description="Polar residues" evidence="5">
    <location>
        <begin position="1067"/>
        <end position="1095"/>
    </location>
</feature>
<reference evidence="8" key="1">
    <citation type="submission" date="2023-06" db="EMBL/GenBank/DDBJ databases">
        <authorList>
            <person name="Delattre M."/>
        </authorList>
    </citation>
    <scope>NUCLEOTIDE SEQUENCE</scope>
    <source>
        <strain evidence="8">AF72</strain>
    </source>
</reference>
<feature type="compositionally biased region" description="Low complexity" evidence="5">
    <location>
        <begin position="597"/>
        <end position="618"/>
    </location>
</feature>
<evidence type="ECO:0000259" key="7">
    <source>
        <dbReference type="Pfam" id="PF03522"/>
    </source>
</evidence>
<feature type="compositionally biased region" description="Gly residues" evidence="5">
    <location>
        <begin position="1107"/>
        <end position="1137"/>
    </location>
</feature>
<feature type="compositionally biased region" description="Low complexity" evidence="5">
    <location>
        <begin position="665"/>
        <end position="697"/>
    </location>
</feature>
<evidence type="ECO:0000256" key="2">
    <source>
        <dbReference type="ARBA" id="ARBA00022692"/>
    </source>
</evidence>
<dbReference type="AlphaFoldDB" id="A0AA36D220"/>
<feature type="compositionally biased region" description="Basic residues" evidence="5">
    <location>
        <begin position="1232"/>
        <end position="1242"/>
    </location>
</feature>
<evidence type="ECO:0000313" key="9">
    <source>
        <dbReference type="Proteomes" id="UP001177023"/>
    </source>
</evidence>